<dbReference type="Pfam" id="PF03695">
    <property type="entry name" value="UPF0149"/>
    <property type="match status" value="1"/>
</dbReference>
<evidence type="ECO:0000313" key="2">
    <source>
        <dbReference type="EMBL" id="QBB72490.1"/>
    </source>
</evidence>
<feature type="region of interest" description="Disordered" evidence="1">
    <location>
        <begin position="204"/>
        <end position="223"/>
    </location>
</feature>
<dbReference type="OrthoDB" id="570299at2"/>
<sequence length="223" mass="24525">MTEQDWPAVLDDAELEELDNFLRAHAGDDDLLLDGVHGLLTAVGIGPEPITPEEWLPEVLHEPFVDAEHGKRILELIARLNESVLLEIESDSYEPILGEVELEDNETTLSANGWCEGFSRGVDMRARAWETRLAADSQLMELLGPIMALAVEEGIFTADTEFAPLSDEEYEECLAQIPAAVFGIGQYWNHEPLSSLEQATAKAANAAAAAKGPPRRRGGRWVH</sequence>
<dbReference type="Gene3D" id="1.20.120.740">
    <property type="entry name" value="YgfB uncharacterised protein family UPF0149, PF03695"/>
    <property type="match status" value="1"/>
</dbReference>
<dbReference type="NCBIfam" id="TIGR02292">
    <property type="entry name" value="ygfB_yecA"/>
    <property type="match status" value="1"/>
</dbReference>
<name>A0A411HPZ0_9GAMM</name>
<proteinExistence type="predicted"/>
<protein>
    <submittedName>
        <fullName evidence="2">YecA family protein</fullName>
    </submittedName>
</protein>
<accession>A0A411HPZ0</accession>
<reference evidence="2 3" key="1">
    <citation type="submission" date="2019-01" db="EMBL/GenBank/DDBJ databases">
        <title>Pseudolysobacter antarctica gen. nov., sp. nov., isolated from Fildes Peninsula, Antarctica.</title>
        <authorList>
            <person name="Wei Z."/>
            <person name="Peng F."/>
        </authorList>
    </citation>
    <scope>NUCLEOTIDE SEQUENCE [LARGE SCALE GENOMIC DNA]</scope>
    <source>
        <strain evidence="2 3">AQ6-296</strain>
    </source>
</reference>
<dbReference type="InterPro" id="IPR011978">
    <property type="entry name" value="YgfB-like"/>
</dbReference>
<evidence type="ECO:0000313" key="3">
    <source>
        <dbReference type="Proteomes" id="UP000291562"/>
    </source>
</evidence>
<evidence type="ECO:0000256" key="1">
    <source>
        <dbReference type="SAM" id="MobiDB-lite"/>
    </source>
</evidence>
<gene>
    <name evidence="2" type="ORF">ELE36_20140</name>
</gene>
<organism evidence="2 3">
    <name type="scientific">Pseudolysobacter antarcticus</name>
    <dbReference type="NCBI Taxonomy" id="2511995"/>
    <lineage>
        <taxon>Bacteria</taxon>
        <taxon>Pseudomonadati</taxon>
        <taxon>Pseudomonadota</taxon>
        <taxon>Gammaproteobacteria</taxon>
        <taxon>Lysobacterales</taxon>
        <taxon>Rhodanobacteraceae</taxon>
        <taxon>Pseudolysobacter</taxon>
    </lineage>
</organism>
<keyword evidence="3" id="KW-1185">Reference proteome</keyword>
<dbReference type="InterPro" id="IPR036255">
    <property type="entry name" value="YgfB-like_sf"/>
</dbReference>
<feature type="compositionally biased region" description="Basic residues" evidence="1">
    <location>
        <begin position="213"/>
        <end position="223"/>
    </location>
</feature>
<dbReference type="KEGG" id="xbc:ELE36_20140"/>
<dbReference type="SUPFAM" id="SSF101327">
    <property type="entry name" value="YgfB-like"/>
    <property type="match status" value="1"/>
</dbReference>
<dbReference type="Proteomes" id="UP000291562">
    <property type="component" value="Chromosome"/>
</dbReference>
<dbReference type="EMBL" id="CP035704">
    <property type="protein sequence ID" value="QBB72490.1"/>
    <property type="molecule type" value="Genomic_DNA"/>
</dbReference>
<dbReference type="AlphaFoldDB" id="A0A411HPZ0"/>
<dbReference type="RefSeq" id="WP_129836495.1">
    <property type="nucleotide sequence ID" value="NZ_CP035704.1"/>
</dbReference>